<reference evidence="1 2" key="1">
    <citation type="journal article" date="2018" name="Nat. Biotechnol.">
        <title>A standardized bacterial taxonomy based on genome phylogeny substantially revises the tree of life.</title>
        <authorList>
            <person name="Parks D.H."/>
            <person name="Chuvochina M."/>
            <person name="Waite D.W."/>
            <person name="Rinke C."/>
            <person name="Skarshewski A."/>
            <person name="Chaumeil P.A."/>
            <person name="Hugenholtz P."/>
        </authorList>
    </citation>
    <scope>NUCLEOTIDE SEQUENCE [LARGE SCALE GENOMIC DNA]</scope>
    <source>
        <strain evidence="1">UBA9851</strain>
    </source>
</reference>
<name>A0A3B9QTD5_9CORY</name>
<feature type="non-terminal residue" evidence="1">
    <location>
        <position position="125"/>
    </location>
</feature>
<dbReference type="SUPFAM" id="SSF101960">
    <property type="entry name" value="Stabilizer of iron transporter SufD"/>
    <property type="match status" value="1"/>
</dbReference>
<dbReference type="GO" id="GO:0016226">
    <property type="term" value="P:iron-sulfur cluster assembly"/>
    <property type="evidence" value="ECO:0007669"/>
    <property type="project" value="InterPro"/>
</dbReference>
<sequence>MAKDQDKLRQDDAIIDSIGAYEYGWHDSDLAGETAERGLSEDVVRMISAKKNEPEWMLERRLKALDTFERKPMPTWGADLDDIDFDDFKYFVRSTEKQATSWEELPEDIKNTYDKLGIPEAEMQR</sequence>
<dbReference type="Proteomes" id="UP000260925">
    <property type="component" value="Unassembled WGS sequence"/>
</dbReference>
<dbReference type="AlphaFoldDB" id="A0A3B9QTD5"/>
<accession>A0A3B9QTD5</accession>
<evidence type="ECO:0000313" key="1">
    <source>
        <dbReference type="EMBL" id="HAF72163.1"/>
    </source>
</evidence>
<comment type="caution">
    <text evidence="1">The sequence shown here is derived from an EMBL/GenBank/DDBJ whole genome shotgun (WGS) entry which is preliminary data.</text>
</comment>
<dbReference type="InterPro" id="IPR037284">
    <property type="entry name" value="SUF_FeS_clus_asmbl_SufBD_sf"/>
</dbReference>
<protein>
    <submittedName>
        <fullName evidence="1">Fe-S cluster assembly protein SufB</fullName>
    </submittedName>
</protein>
<proteinExistence type="predicted"/>
<evidence type="ECO:0000313" key="2">
    <source>
        <dbReference type="Proteomes" id="UP000260925"/>
    </source>
</evidence>
<gene>
    <name evidence="1" type="ORF">DCL06_03820</name>
</gene>
<dbReference type="InterPro" id="IPR055346">
    <property type="entry name" value="Fe-S_cluster_assembly_SufBD"/>
</dbReference>
<dbReference type="PANTHER" id="PTHR30508">
    <property type="entry name" value="FES CLUSTER ASSEMBLY PROTEIN SUF"/>
    <property type="match status" value="1"/>
</dbReference>
<dbReference type="PANTHER" id="PTHR30508:SF1">
    <property type="entry name" value="UPF0051 PROTEIN ABCI8, CHLOROPLASTIC-RELATED"/>
    <property type="match status" value="1"/>
</dbReference>
<organism evidence="1 2">
    <name type="scientific">Corynebacterium variabile</name>
    <dbReference type="NCBI Taxonomy" id="1727"/>
    <lineage>
        <taxon>Bacteria</taxon>
        <taxon>Bacillati</taxon>
        <taxon>Actinomycetota</taxon>
        <taxon>Actinomycetes</taxon>
        <taxon>Mycobacteriales</taxon>
        <taxon>Corynebacteriaceae</taxon>
        <taxon>Corynebacterium</taxon>
    </lineage>
</organism>
<dbReference type="EMBL" id="DMDD01000089">
    <property type="protein sequence ID" value="HAF72163.1"/>
    <property type="molecule type" value="Genomic_DNA"/>
</dbReference>